<evidence type="ECO:0000313" key="2">
    <source>
        <dbReference type="EMBL" id="OCA18729.1"/>
    </source>
</evidence>
<keyword evidence="1" id="KW-0472">Membrane</keyword>
<reference evidence="2" key="1">
    <citation type="submission" date="2009-11" db="EMBL/GenBank/DDBJ databases">
        <authorList>
            <consortium name="US DOE Joint Genome Institute (JGI-PGF)"/>
            <person name="Ottilar R."/>
            <person name="Schmutz J."/>
            <person name="Salamov A."/>
            <person name="Cheng J.F."/>
            <person name="Lucas S."/>
            <person name="Pitluck S."/>
            <person name="Gundlach H."/>
            <person name="Guo Y."/>
            <person name="Haberer G."/>
            <person name="Nasrallah J."/>
            <person name="Mayer K.F.X."/>
            <person name="van de Peer Y."/>
            <person name="Weigel D."/>
            <person name="Grigoriev I.V."/>
        </authorList>
    </citation>
    <scope>NUCLEOTIDE SEQUENCE</scope>
    <source>
        <strain evidence="2">Nigerian</strain>
    </source>
</reference>
<organism evidence="2">
    <name type="scientific">Xenopus tropicalis</name>
    <name type="common">Western clawed frog</name>
    <name type="synonym">Silurana tropicalis</name>
    <dbReference type="NCBI Taxonomy" id="8364"/>
    <lineage>
        <taxon>Eukaryota</taxon>
        <taxon>Metazoa</taxon>
        <taxon>Chordata</taxon>
        <taxon>Craniata</taxon>
        <taxon>Vertebrata</taxon>
        <taxon>Euteleostomi</taxon>
        <taxon>Amphibia</taxon>
        <taxon>Batrachia</taxon>
        <taxon>Anura</taxon>
        <taxon>Pipoidea</taxon>
        <taxon>Pipidae</taxon>
        <taxon>Xenopodinae</taxon>
        <taxon>Xenopus</taxon>
        <taxon>Silurana</taxon>
    </lineage>
</organism>
<keyword evidence="1" id="KW-0812">Transmembrane</keyword>
<gene>
    <name evidence="2" type="ORF">XENTR_v90030473mg</name>
</gene>
<dbReference type="EMBL" id="KV460403">
    <property type="protein sequence ID" value="OCA18729.1"/>
    <property type="molecule type" value="Genomic_DNA"/>
</dbReference>
<dbReference type="AlphaFoldDB" id="A0A1B8Y6V0"/>
<evidence type="ECO:0000256" key="1">
    <source>
        <dbReference type="SAM" id="Phobius"/>
    </source>
</evidence>
<sequence>MYRSAYPLSGQGTSLVTHSVCTTRLALYLGRVPLWLLILYVPLALLSIWAGYLSGYSFCMYQPWQYFKKKLDVLKNTQNNPVWSDPDVKQQVMKCLWCWGMVNDRRTQAQRAVSQD</sequence>
<proteinExistence type="predicted"/>
<accession>A0A1B8Y6V0</accession>
<keyword evidence="1" id="KW-1133">Transmembrane helix</keyword>
<reference evidence="2" key="3">
    <citation type="submission" date="2016-05" db="EMBL/GenBank/DDBJ databases">
        <title>WGS assembly of Xenopus tropicalis.</title>
        <authorList>
            <person name="Sessions A."/>
            <person name="Jenkins J."/>
            <person name="Mitros T."/>
            <person name="Lyons J.T."/>
            <person name="Dichmann D.S."/>
            <person name="Robert J."/>
            <person name="Harland R.M."/>
            <person name="Rokhsar D.S."/>
        </authorList>
    </citation>
    <scope>NUCLEOTIDE SEQUENCE</scope>
    <source>
        <strain evidence="2">Nigerian</strain>
    </source>
</reference>
<reference evidence="2" key="2">
    <citation type="journal article" date="2010" name="Science">
        <title>The genome of the Western clawed frog Xenopus tropicalis.</title>
        <authorList>
            <person name="Hellsten U."/>
            <person name="Harland R.M."/>
            <person name="Gilchrist M.J."/>
            <person name="Hendrix D."/>
            <person name="Jurka J."/>
            <person name="Kapitonov V."/>
            <person name="Ovcharenko I."/>
            <person name="Putnam N.H."/>
            <person name="Shu S."/>
            <person name="Taher L."/>
            <person name="Blitz I.L."/>
            <person name="Blumberg B."/>
            <person name="Dichmann D.S."/>
            <person name="Dubchak I."/>
            <person name="Amaya E."/>
            <person name="Detter J.C."/>
            <person name="Fletcher R."/>
            <person name="Gerhard D.S."/>
            <person name="Goodstein D."/>
            <person name="Graves T."/>
            <person name="Grigoriev I.V."/>
            <person name="Grimwood J."/>
            <person name="Kawashima T."/>
            <person name="Lindquist E."/>
            <person name="Lucas S.M."/>
            <person name="Mead P.E."/>
            <person name="Mitros T."/>
            <person name="Ogino H."/>
            <person name="Ohta Y."/>
            <person name="Poliakov A.V."/>
            <person name="Pollet N."/>
            <person name="Robert J."/>
            <person name="Salamov A."/>
            <person name="Sater A.K."/>
            <person name="Schmutz J."/>
            <person name="Terry A."/>
            <person name="Vize P.D."/>
            <person name="Warren W.C."/>
            <person name="Wells D."/>
            <person name="Wills A."/>
            <person name="Wilson R.K."/>
            <person name="Zimmerman L.B."/>
            <person name="Zorn A.M."/>
            <person name="Grainger R."/>
            <person name="Grammer T."/>
            <person name="Khokha M.K."/>
            <person name="Richardson P.M."/>
            <person name="Rokhsar D.S."/>
        </authorList>
    </citation>
    <scope>NUCLEOTIDE SEQUENCE [LARGE SCALE GENOMIC DNA]</scope>
    <source>
        <strain evidence="2">Nigerian</strain>
    </source>
</reference>
<name>A0A1B8Y6V0_XENTR</name>
<feature type="transmembrane region" description="Helical" evidence="1">
    <location>
        <begin position="34"/>
        <end position="61"/>
    </location>
</feature>
<protein>
    <submittedName>
        <fullName evidence="2">Uncharacterized protein</fullName>
    </submittedName>
</protein>